<dbReference type="EMBL" id="JAWXVI010000006">
    <property type="protein sequence ID" value="MDX6190085.1"/>
    <property type="molecule type" value="Genomic_DNA"/>
</dbReference>
<dbReference type="InterPro" id="IPR029044">
    <property type="entry name" value="Nucleotide-diphossugar_trans"/>
</dbReference>
<proteinExistence type="inferred from homology"/>
<organism evidence="3 4">
    <name type="scientific">Flavobacterium cupriresistens</name>
    <dbReference type="NCBI Taxonomy" id="2893885"/>
    <lineage>
        <taxon>Bacteria</taxon>
        <taxon>Pseudomonadati</taxon>
        <taxon>Bacteroidota</taxon>
        <taxon>Flavobacteriia</taxon>
        <taxon>Flavobacteriales</taxon>
        <taxon>Flavobacteriaceae</taxon>
        <taxon>Flavobacterium</taxon>
    </lineage>
</organism>
<protein>
    <submittedName>
        <fullName evidence="3">Glycosyltransferase</fullName>
        <ecNumber evidence="3">2.4.-.-</ecNumber>
    </submittedName>
</protein>
<reference evidence="3 4" key="1">
    <citation type="submission" date="2023-11" db="EMBL/GenBank/DDBJ databases">
        <title>Unpublished Manusciprt.</title>
        <authorList>
            <person name="Saticioglu I.B."/>
            <person name="Ay H."/>
            <person name="Ajmi N."/>
            <person name="Altun S."/>
            <person name="Duman M."/>
        </authorList>
    </citation>
    <scope>NUCLEOTIDE SEQUENCE [LARGE SCALE GENOMIC DNA]</scope>
    <source>
        <strain evidence="3 4">Fl-318</strain>
    </source>
</reference>
<accession>A0ABU4RBW6</accession>
<feature type="domain" description="Glycosyltransferase 2-like" evidence="2">
    <location>
        <begin position="3"/>
        <end position="125"/>
    </location>
</feature>
<evidence type="ECO:0000313" key="4">
    <source>
        <dbReference type="Proteomes" id="UP001273350"/>
    </source>
</evidence>
<keyword evidence="3" id="KW-0328">Glycosyltransferase</keyword>
<dbReference type="InterPro" id="IPR001173">
    <property type="entry name" value="Glyco_trans_2-like"/>
</dbReference>
<dbReference type="PANTHER" id="PTHR43630">
    <property type="entry name" value="POLY-BETA-1,6-N-ACETYL-D-GLUCOSAMINE SYNTHASE"/>
    <property type="match status" value="1"/>
</dbReference>
<dbReference type="Proteomes" id="UP001273350">
    <property type="component" value="Unassembled WGS sequence"/>
</dbReference>
<sequence length="263" mass="30058">MISIVIRNKNEAKALENILSIITDVYSGDYKEIIIVDNYSTDNSVEIALKYNCRVVNIKDFTYGRAINVGIEAAATKYVLLLSAHAIPVGTSFFKNTLAALTANENIAGIRYINSIENYKRAVINNFKVLEPLDSGLMAACALINKEVWAQFKFNEELVAIEDKEWSDRVVKNDFQIIDLNETYFYFIKRTVKGNIARYKNETIASNVLRQKEFLSTTVIWGSFLKNILFANTKKYFESMNREFLLLKAKIEIQKQSKKKASN</sequence>
<evidence type="ECO:0000313" key="3">
    <source>
        <dbReference type="EMBL" id="MDX6190085.1"/>
    </source>
</evidence>
<keyword evidence="3" id="KW-0808">Transferase</keyword>
<dbReference type="Gene3D" id="3.90.550.10">
    <property type="entry name" value="Spore Coat Polysaccharide Biosynthesis Protein SpsA, Chain A"/>
    <property type="match status" value="1"/>
</dbReference>
<dbReference type="RefSeq" id="WP_230003268.1">
    <property type="nucleotide sequence ID" value="NZ_CP087134.1"/>
</dbReference>
<comment type="caution">
    <text evidence="3">The sequence shown here is derived from an EMBL/GenBank/DDBJ whole genome shotgun (WGS) entry which is preliminary data.</text>
</comment>
<evidence type="ECO:0000259" key="2">
    <source>
        <dbReference type="Pfam" id="PF00535"/>
    </source>
</evidence>
<evidence type="ECO:0000256" key="1">
    <source>
        <dbReference type="ARBA" id="ARBA00038494"/>
    </source>
</evidence>
<name>A0ABU4RBW6_9FLAO</name>
<dbReference type="EC" id="2.4.-.-" evidence="3"/>
<dbReference type="PANTHER" id="PTHR43630:SF2">
    <property type="entry name" value="GLYCOSYLTRANSFERASE"/>
    <property type="match status" value="1"/>
</dbReference>
<dbReference type="Pfam" id="PF00535">
    <property type="entry name" value="Glycos_transf_2"/>
    <property type="match status" value="1"/>
</dbReference>
<comment type="similarity">
    <text evidence="1">Belongs to the glycosyltransferase 2 family. WaaE/KdtX subfamily.</text>
</comment>
<dbReference type="SUPFAM" id="SSF53448">
    <property type="entry name" value="Nucleotide-diphospho-sugar transferases"/>
    <property type="match status" value="1"/>
</dbReference>
<gene>
    <name evidence="3" type="ORF">SGQ83_12060</name>
</gene>
<keyword evidence="4" id="KW-1185">Reference proteome</keyword>
<dbReference type="GO" id="GO:0016757">
    <property type="term" value="F:glycosyltransferase activity"/>
    <property type="evidence" value="ECO:0007669"/>
    <property type="project" value="UniProtKB-KW"/>
</dbReference>